<organism evidence="2 3">
    <name type="scientific">Virgisporangium aliadipatigenens</name>
    <dbReference type="NCBI Taxonomy" id="741659"/>
    <lineage>
        <taxon>Bacteria</taxon>
        <taxon>Bacillati</taxon>
        <taxon>Actinomycetota</taxon>
        <taxon>Actinomycetes</taxon>
        <taxon>Micromonosporales</taxon>
        <taxon>Micromonosporaceae</taxon>
        <taxon>Virgisporangium</taxon>
    </lineage>
</organism>
<evidence type="ECO:0000313" key="2">
    <source>
        <dbReference type="EMBL" id="GIJ50954.1"/>
    </source>
</evidence>
<name>A0A8J3YSM3_9ACTN</name>
<gene>
    <name evidence="2" type="ORF">Val02_78400</name>
</gene>
<comment type="caution">
    <text evidence="2">The sequence shown here is derived from an EMBL/GenBank/DDBJ whole genome shotgun (WGS) entry which is preliminary data.</text>
</comment>
<sequence length="90" mass="9058">MSGQDGVELGDDVASCAPGLGDAGRYGQWVFAAPAVFRFQSTETVEYDYEPAADARAQVEHAAAACPGGGVDRSVPDAGARSPPPGCASA</sequence>
<keyword evidence="3" id="KW-1185">Reference proteome</keyword>
<dbReference type="EMBL" id="BOPF01000041">
    <property type="protein sequence ID" value="GIJ50954.1"/>
    <property type="molecule type" value="Genomic_DNA"/>
</dbReference>
<evidence type="ECO:0000256" key="1">
    <source>
        <dbReference type="SAM" id="MobiDB-lite"/>
    </source>
</evidence>
<feature type="region of interest" description="Disordered" evidence="1">
    <location>
        <begin position="67"/>
        <end position="90"/>
    </location>
</feature>
<evidence type="ECO:0008006" key="4">
    <source>
        <dbReference type="Google" id="ProtNLM"/>
    </source>
</evidence>
<protein>
    <recommendedName>
        <fullName evidence="4">Ferredoxin</fullName>
    </recommendedName>
</protein>
<accession>A0A8J3YSM3</accession>
<evidence type="ECO:0000313" key="3">
    <source>
        <dbReference type="Proteomes" id="UP000619260"/>
    </source>
</evidence>
<proteinExistence type="predicted"/>
<reference evidence="2" key="1">
    <citation type="submission" date="2021-01" db="EMBL/GenBank/DDBJ databases">
        <title>Whole genome shotgun sequence of Virgisporangium aliadipatigenens NBRC 105644.</title>
        <authorList>
            <person name="Komaki H."/>
            <person name="Tamura T."/>
        </authorList>
    </citation>
    <scope>NUCLEOTIDE SEQUENCE</scope>
    <source>
        <strain evidence="2">NBRC 105644</strain>
    </source>
</reference>
<dbReference type="Proteomes" id="UP000619260">
    <property type="component" value="Unassembled WGS sequence"/>
</dbReference>
<dbReference type="AlphaFoldDB" id="A0A8J3YSM3"/>